<dbReference type="RefSeq" id="YP_004940276.1">
    <property type="nucleotide sequence ID" value="NC_016448.1"/>
</dbReference>
<evidence type="ECO:0000256" key="6">
    <source>
        <dbReference type="ARBA" id="ARBA00022843"/>
    </source>
</evidence>
<proteinExistence type="predicted"/>
<feature type="region of interest" description="Disordered" evidence="9">
    <location>
        <begin position="204"/>
        <end position="263"/>
    </location>
</feature>
<protein>
    <submittedName>
        <fullName evidence="11">Regulatory protein IE2</fullName>
    </submittedName>
</protein>
<evidence type="ECO:0000256" key="1">
    <source>
        <dbReference type="ARBA" id="ARBA00004147"/>
    </source>
</evidence>
<keyword evidence="3" id="KW-1121">Modulation of host cell cycle by virus</keyword>
<comment type="subcellular location">
    <subcellularLocation>
        <location evidence="1">Host nucleus</location>
    </subcellularLocation>
</comment>
<dbReference type="GO" id="GO:0039695">
    <property type="term" value="P:DNA-templated viral transcription"/>
    <property type="evidence" value="ECO:0007669"/>
    <property type="project" value="InterPro"/>
</dbReference>
<evidence type="ECO:0000256" key="2">
    <source>
        <dbReference type="ARBA" id="ARBA00022499"/>
    </source>
</evidence>
<reference evidence="11" key="1">
    <citation type="submission" date="2011-12" db="EMBL/GenBank/DDBJ databases">
        <title>Comparative genomics of primate cytomegaloviruses.</title>
        <authorList>
            <person name="Davison A.J."/>
            <person name="Holton M."/>
            <person name="Dolan A."/>
            <person name="Dargan D.J."/>
            <person name="Gatherer D."/>
            <person name="Hayward G.S."/>
        </authorList>
    </citation>
    <scope>NUCLEOTIDE SEQUENCE [LARGE SCALE GENOMIC DNA]</scope>
    <source>
        <strain evidence="11">SqSHV</strain>
    </source>
</reference>
<evidence type="ECO:0000256" key="3">
    <source>
        <dbReference type="ARBA" id="ARBA00022504"/>
    </source>
</evidence>
<feature type="compositionally biased region" description="Polar residues" evidence="9">
    <location>
        <begin position="165"/>
        <end position="175"/>
    </location>
</feature>
<evidence type="ECO:0000256" key="8">
    <source>
        <dbReference type="ARBA" id="ARBA00023309"/>
    </source>
</evidence>
<evidence type="ECO:0000313" key="11">
    <source>
        <dbReference type="EMBL" id="AEV80964.1"/>
    </source>
</evidence>
<evidence type="ECO:0000259" key="10">
    <source>
        <dbReference type="Pfam" id="PF03361"/>
    </source>
</evidence>
<dbReference type="Proteomes" id="UP000097892">
    <property type="component" value="Segment"/>
</dbReference>
<evidence type="ECO:0000256" key="7">
    <source>
        <dbReference type="ARBA" id="ARBA00023159"/>
    </source>
</evidence>
<keyword evidence="8" id="KW-1078">G1/S host cell cycle checkpoint dysregulation by virus</keyword>
<keyword evidence="12" id="KW-1185">Reference proteome</keyword>
<dbReference type="GO" id="GO:0042025">
    <property type="term" value="C:host cell nucleus"/>
    <property type="evidence" value="ECO:0007669"/>
    <property type="project" value="UniProtKB-SubCell"/>
</dbReference>
<dbReference type="InterPro" id="IPR005028">
    <property type="entry name" value="Herpes_IE2_3"/>
</dbReference>
<dbReference type="Pfam" id="PF07340">
    <property type="entry name" value="Herpes_IE1"/>
    <property type="match status" value="1"/>
</dbReference>
<accession>G8XT18</accession>
<name>G8XT18_9BETA</name>
<sequence>MAANPPPKRPHDDDDPGEGTSSGPSPPKQPKIFQPEDPVTIARRFIQKTLNEEVKTQLSLGDPLFPVADNTDDDPFKECLGGIDILAEAASMAGILDSSSTNTPGIIKSSSSIINPIHSTPSPDAPYTPSPPFPEDQSPRKRPRKSTPMKMPPEWLPMKVEYNPQPITTPTSSCIVISDSDEEHEDSGDVNAPVCTESVECHSESLVVGKPQSPCTSSSSSSSSSESDSDTSESKNSPTAPPATKKKRPGKKQQPSFEPAKVRSILKTRMAFDKPTGPAKRGRVKMSDISRMFRATTRSLEYKNLPFKPTPMNEVLESAIAKCKTMNTTRAMFMIHYTRTYNVKSAIEDVRAQLGMICNLSISSPFTLEHTAPMVHSPSTVRNVSKACEDGVKGVWDLKEDHTHQLCPRSSDYRTIMVHAATPADYLQAIKVCLPLLHKYPRQVCIRTADLNKGENMLPIYDDCSSAYVVGQFQTGNDDMDTLNQAVQKAIEDLE</sequence>
<dbReference type="GO" id="GO:0006355">
    <property type="term" value="P:regulation of DNA-templated transcription"/>
    <property type="evidence" value="ECO:0007669"/>
    <property type="project" value="InterPro"/>
</dbReference>
<gene>
    <name evidence="11" type="primary">UL122</name>
</gene>
<dbReference type="EMBL" id="FJ483967">
    <property type="protein sequence ID" value="AEV80964.1"/>
    <property type="molecule type" value="Genomic_DNA"/>
</dbReference>
<feature type="domain" description="Herpesvirus intermediate/early protein 2/3 DNA-binding" evidence="10">
    <location>
        <begin position="306"/>
        <end position="465"/>
    </location>
</feature>
<dbReference type="OrthoDB" id="13626at10239"/>
<evidence type="ECO:0000256" key="5">
    <source>
        <dbReference type="ARBA" id="ARBA00022562"/>
    </source>
</evidence>
<keyword evidence="5" id="KW-1048">Host nucleus</keyword>
<feature type="compositionally biased region" description="Low complexity" evidence="9">
    <location>
        <begin position="104"/>
        <end position="122"/>
    </location>
</feature>
<feature type="compositionally biased region" description="Acidic residues" evidence="9">
    <location>
        <begin position="179"/>
        <end position="188"/>
    </location>
</feature>
<feature type="region of interest" description="Disordered" evidence="9">
    <location>
        <begin position="1"/>
        <end position="38"/>
    </location>
</feature>
<keyword evidence="4" id="KW-0244">Early protein</keyword>
<keyword evidence="6" id="KW-0832">Ubl conjugation</keyword>
<keyword evidence="2" id="KW-1017">Isopeptide bond</keyword>
<evidence type="ECO:0000256" key="9">
    <source>
        <dbReference type="SAM" id="MobiDB-lite"/>
    </source>
</evidence>
<dbReference type="KEGG" id="vg:11464334"/>
<dbReference type="InterPro" id="IPR010855">
    <property type="entry name" value="Cytomega_IE1/IE2"/>
</dbReference>
<dbReference type="Pfam" id="PF03361">
    <property type="entry name" value="Herpes_IE2_3"/>
    <property type="match status" value="1"/>
</dbReference>
<keyword evidence="7" id="KW-0010">Activator</keyword>
<evidence type="ECO:0000313" key="12">
    <source>
        <dbReference type="Proteomes" id="UP000097892"/>
    </source>
</evidence>
<evidence type="ECO:0000256" key="4">
    <source>
        <dbReference type="ARBA" id="ARBA00022518"/>
    </source>
</evidence>
<keyword evidence="3" id="KW-0945">Host-virus interaction</keyword>
<organism evidence="11 12">
    <name type="scientific">Saimiriine betaherpesvirus 4</name>
    <dbReference type="NCBI Taxonomy" id="1535247"/>
    <lineage>
        <taxon>Viruses</taxon>
        <taxon>Duplodnaviria</taxon>
        <taxon>Heunggongvirae</taxon>
        <taxon>Peploviricota</taxon>
        <taxon>Herviviricetes</taxon>
        <taxon>Herpesvirales</taxon>
        <taxon>Orthoherpesviridae</taxon>
        <taxon>Betaherpesvirinae</taxon>
        <taxon>Cytomegalovirus</taxon>
        <taxon>Cytomegalovirus saimiriinebeta4</taxon>
    </lineage>
</organism>
<feature type="compositionally biased region" description="Pro residues" evidence="9">
    <location>
        <begin position="123"/>
        <end position="134"/>
    </location>
</feature>
<dbReference type="GeneID" id="11464334"/>
<dbReference type="GO" id="GO:0039645">
    <property type="term" value="P:symbiont-mediated perturbation of host cell cycle G1/S transition checkpoint"/>
    <property type="evidence" value="ECO:0007669"/>
    <property type="project" value="UniProtKB-KW"/>
</dbReference>
<feature type="compositionally biased region" description="Low complexity" evidence="9">
    <location>
        <begin position="216"/>
        <end position="226"/>
    </location>
</feature>
<feature type="region of interest" description="Disordered" evidence="9">
    <location>
        <begin position="101"/>
        <end position="192"/>
    </location>
</feature>